<evidence type="ECO:0000313" key="11">
    <source>
        <dbReference type="EMBL" id="CAI2717587.1"/>
    </source>
</evidence>
<evidence type="ECO:0000256" key="5">
    <source>
        <dbReference type="ARBA" id="ARBA00022823"/>
    </source>
</evidence>
<dbReference type="Proteomes" id="UP001157733">
    <property type="component" value="Chromosome"/>
</dbReference>
<evidence type="ECO:0000256" key="4">
    <source>
        <dbReference type="ARBA" id="ARBA00022679"/>
    </source>
</evidence>
<evidence type="ECO:0000256" key="6">
    <source>
        <dbReference type="ARBA" id="ARBA00023315"/>
    </source>
</evidence>
<dbReference type="SUPFAM" id="SSF47005">
    <property type="entry name" value="Peripheral subunit-binding domain of 2-oxo acid dehydrogenase complex"/>
    <property type="match status" value="1"/>
</dbReference>
<dbReference type="Gene3D" id="2.40.50.100">
    <property type="match status" value="1"/>
</dbReference>
<name>A0ABN8VUR9_9BACT</name>
<dbReference type="EC" id="2.3.1.-" evidence="7"/>
<dbReference type="Gene3D" id="4.10.320.10">
    <property type="entry name" value="E3-binding domain"/>
    <property type="match status" value="1"/>
</dbReference>
<keyword evidence="6 7" id="KW-0012">Acyltransferase</keyword>
<evidence type="ECO:0000256" key="7">
    <source>
        <dbReference type="RuleBase" id="RU003423"/>
    </source>
</evidence>
<evidence type="ECO:0000259" key="10">
    <source>
        <dbReference type="PROSITE" id="PS51826"/>
    </source>
</evidence>
<dbReference type="PANTHER" id="PTHR43178">
    <property type="entry name" value="DIHYDROLIPOAMIDE ACETYLTRANSFERASE COMPONENT OF PYRUVATE DEHYDROGENASE COMPLEX"/>
    <property type="match status" value="1"/>
</dbReference>
<dbReference type="PROSITE" id="PS50968">
    <property type="entry name" value="BIOTINYL_LIPOYL"/>
    <property type="match status" value="1"/>
</dbReference>
<dbReference type="Pfam" id="PF00364">
    <property type="entry name" value="Biotin_lipoyl"/>
    <property type="match status" value="1"/>
</dbReference>
<comment type="cofactor">
    <cofactor evidence="1 7">
        <name>(R)-lipoate</name>
        <dbReference type="ChEBI" id="CHEBI:83088"/>
    </cofactor>
</comment>
<dbReference type="PROSITE" id="PS51826">
    <property type="entry name" value="PSBD"/>
    <property type="match status" value="1"/>
</dbReference>
<sequence>MSEDIKLPALGEGIDSGDVAKIHVKEGSEVEVDTVLLELETEKALLELPSPVAGRITGIKISEGDTIEVGQSLFDVDTGGSDGDSKTEKEEKQDSKKKEDKEKKDTEDKKEKEKEKSEDRTDDDEKDSDSEDKPKKKKPDSQRKEKKNKEDKEDEGGEEEKEESEDTSSKKKSKEDQETTQEKKPSKERKEDKEKSSEKPEDESIPVPAGPGARRLARELGVDLGQVAGTARGGRITLDDVKAYTKQKMTAPSAGPAVQPEPLPDFTQWGEVETESIPSLRGKIASNLSRAWNAVPLVTQFDEADITELESLRKAQAEFIKKQGGKLTMTVLVLEALVAALKQHPQFNASVDLNEGVIHYKKYYNIGVAVDTPSGLIVPVIKNVDQKSVAELAVELTELSERARNRKVKLEELRGGNISISNLGGIGGTAFTPLVRPPEVAVVGLSRTRMQPVYKDGTFQPRLILPFCVSYDHKLIDGADAARFARTLAERLENFTGTLLQG</sequence>
<gene>
    <name evidence="11" type="primary">aceF</name>
    <name evidence="11" type="ORF">NSPWAT_0728</name>
</gene>
<reference evidence="11 12" key="1">
    <citation type="submission" date="2022-09" db="EMBL/GenBank/DDBJ databases">
        <authorList>
            <person name="Kop L."/>
        </authorList>
    </citation>
    <scope>NUCLEOTIDE SEQUENCE [LARGE SCALE GENOMIC DNA]</scope>
    <source>
        <strain evidence="11 12">347</strain>
    </source>
</reference>
<keyword evidence="11" id="KW-0670">Pyruvate</keyword>
<dbReference type="InterPro" id="IPR050743">
    <property type="entry name" value="2-oxoacid_DH_E2_comp"/>
</dbReference>
<evidence type="ECO:0000256" key="3">
    <source>
        <dbReference type="ARBA" id="ARBA00011484"/>
    </source>
</evidence>
<comment type="similarity">
    <text evidence="2 7">Belongs to the 2-oxoacid dehydrogenase family.</text>
</comment>
<keyword evidence="12" id="KW-1185">Reference proteome</keyword>
<evidence type="ECO:0000313" key="12">
    <source>
        <dbReference type="Proteomes" id="UP001157733"/>
    </source>
</evidence>
<dbReference type="SUPFAM" id="SSF52777">
    <property type="entry name" value="CoA-dependent acyltransferases"/>
    <property type="match status" value="1"/>
</dbReference>
<dbReference type="PANTHER" id="PTHR43178:SF2">
    <property type="entry name" value="DIHYDROLIPOYLLYSINE-RESIDUE ACETYLTRANSFERASE COMPONENT OF PYRUVATE DEHYDROGENASE COMPLEX"/>
    <property type="match status" value="1"/>
</dbReference>
<feature type="domain" description="Peripheral subunit-binding (PSBD)" evidence="10">
    <location>
        <begin position="208"/>
        <end position="245"/>
    </location>
</feature>
<feature type="region of interest" description="Disordered" evidence="8">
    <location>
        <begin position="69"/>
        <end position="213"/>
    </location>
</feature>
<feature type="compositionally biased region" description="Basic and acidic residues" evidence="8">
    <location>
        <begin position="131"/>
        <end position="151"/>
    </location>
</feature>
<proteinExistence type="inferred from homology"/>
<organism evidence="11 12">
    <name type="scientific">Nitrospina watsonii</name>
    <dbReference type="NCBI Taxonomy" id="1323948"/>
    <lineage>
        <taxon>Bacteria</taxon>
        <taxon>Pseudomonadati</taxon>
        <taxon>Nitrospinota/Tectimicrobiota group</taxon>
        <taxon>Nitrospinota</taxon>
        <taxon>Nitrospinia</taxon>
        <taxon>Nitrospinales</taxon>
        <taxon>Nitrospinaceae</taxon>
        <taxon>Nitrospina</taxon>
    </lineage>
</organism>
<dbReference type="InterPro" id="IPR004167">
    <property type="entry name" value="PSBD"/>
</dbReference>
<protein>
    <recommendedName>
        <fullName evidence="7">Dihydrolipoamide acetyltransferase component of pyruvate dehydrogenase complex</fullName>
        <ecNumber evidence="7">2.3.1.-</ecNumber>
    </recommendedName>
</protein>
<feature type="compositionally biased region" description="Acidic residues" evidence="8">
    <location>
        <begin position="120"/>
        <end position="130"/>
    </location>
</feature>
<dbReference type="InterPro" id="IPR011053">
    <property type="entry name" value="Single_hybrid_motif"/>
</dbReference>
<dbReference type="SUPFAM" id="SSF51230">
    <property type="entry name" value="Single hybrid motif"/>
    <property type="match status" value="1"/>
</dbReference>
<dbReference type="GO" id="GO:0004742">
    <property type="term" value="F:dihydrolipoyllysine-residue acetyltransferase activity"/>
    <property type="evidence" value="ECO:0007669"/>
    <property type="project" value="UniProtKB-EC"/>
</dbReference>
<feature type="compositionally biased region" description="Acidic residues" evidence="8">
    <location>
        <begin position="152"/>
        <end position="166"/>
    </location>
</feature>
<feature type="compositionally biased region" description="Basic and acidic residues" evidence="8">
    <location>
        <begin position="167"/>
        <end position="199"/>
    </location>
</feature>
<dbReference type="Pfam" id="PF02817">
    <property type="entry name" value="E3_binding"/>
    <property type="match status" value="1"/>
</dbReference>
<dbReference type="Pfam" id="PF00198">
    <property type="entry name" value="2-oxoacid_dh"/>
    <property type="match status" value="1"/>
</dbReference>
<evidence type="ECO:0000256" key="2">
    <source>
        <dbReference type="ARBA" id="ARBA00007317"/>
    </source>
</evidence>
<comment type="subunit">
    <text evidence="3">Forms a 24-polypeptide structural core with octahedral symmetry.</text>
</comment>
<keyword evidence="4 7" id="KW-0808">Transferase</keyword>
<feature type="compositionally biased region" description="Basic and acidic residues" evidence="8">
    <location>
        <begin position="83"/>
        <end position="119"/>
    </location>
</feature>
<dbReference type="Gene3D" id="3.30.559.10">
    <property type="entry name" value="Chloramphenicol acetyltransferase-like domain"/>
    <property type="match status" value="1"/>
</dbReference>
<dbReference type="InterPro" id="IPR001078">
    <property type="entry name" value="2-oxoacid_DH_actylTfrase"/>
</dbReference>
<accession>A0ABN8VUR9</accession>
<dbReference type="InterPro" id="IPR023213">
    <property type="entry name" value="CAT-like_dom_sf"/>
</dbReference>
<feature type="domain" description="Lipoyl-binding" evidence="9">
    <location>
        <begin position="2"/>
        <end position="77"/>
    </location>
</feature>
<dbReference type="InterPro" id="IPR036625">
    <property type="entry name" value="E3-bd_dom_sf"/>
</dbReference>
<evidence type="ECO:0000256" key="1">
    <source>
        <dbReference type="ARBA" id="ARBA00001938"/>
    </source>
</evidence>
<dbReference type="InterPro" id="IPR000089">
    <property type="entry name" value="Biotin_lipoyl"/>
</dbReference>
<evidence type="ECO:0000259" key="9">
    <source>
        <dbReference type="PROSITE" id="PS50968"/>
    </source>
</evidence>
<dbReference type="RefSeq" id="WP_282010514.1">
    <property type="nucleotide sequence ID" value="NZ_OX336137.1"/>
</dbReference>
<dbReference type="CDD" id="cd06849">
    <property type="entry name" value="lipoyl_domain"/>
    <property type="match status" value="1"/>
</dbReference>
<keyword evidence="5 7" id="KW-0450">Lipoyl</keyword>
<evidence type="ECO:0000256" key="8">
    <source>
        <dbReference type="SAM" id="MobiDB-lite"/>
    </source>
</evidence>
<dbReference type="EMBL" id="OX336137">
    <property type="protein sequence ID" value="CAI2717587.1"/>
    <property type="molecule type" value="Genomic_DNA"/>
</dbReference>